<organism evidence="1 2">
    <name type="scientific">Candidatus Protofrankia californiensis</name>
    <dbReference type="NCBI Taxonomy" id="1839754"/>
    <lineage>
        <taxon>Bacteria</taxon>
        <taxon>Bacillati</taxon>
        <taxon>Actinomycetota</taxon>
        <taxon>Actinomycetes</taxon>
        <taxon>Frankiales</taxon>
        <taxon>Frankiaceae</taxon>
        <taxon>Protofrankia</taxon>
    </lineage>
</organism>
<dbReference type="AlphaFoldDB" id="A0A1C3PBG1"/>
<dbReference type="Proteomes" id="UP000199013">
    <property type="component" value="Unassembled WGS sequence"/>
</dbReference>
<evidence type="ECO:0000313" key="2">
    <source>
        <dbReference type="Proteomes" id="UP000199013"/>
    </source>
</evidence>
<proteinExistence type="predicted"/>
<gene>
    <name evidence="1" type="ORF">FDG2_5195</name>
</gene>
<accession>A0A1C3PBG1</accession>
<name>A0A1C3PBG1_9ACTN</name>
<reference evidence="2" key="1">
    <citation type="submission" date="2016-02" db="EMBL/GenBank/DDBJ databases">
        <authorList>
            <person name="Wibberg D."/>
        </authorList>
    </citation>
    <scope>NUCLEOTIDE SEQUENCE [LARGE SCALE GENOMIC DNA]</scope>
</reference>
<sequence>MLPANDSATATSGSVLHEVLTQAVLLCSRVQLPPALLVQCDVNVFVYNLDRAVRMLHLEGGPQRRMPVGELSQRLLEHRLIHLLMQGEQLL</sequence>
<protein>
    <submittedName>
        <fullName evidence="1">Uncharacterized protein</fullName>
    </submittedName>
</protein>
<evidence type="ECO:0000313" key="1">
    <source>
        <dbReference type="EMBL" id="SBW27149.1"/>
    </source>
</evidence>
<dbReference type="EMBL" id="FLUV01002179">
    <property type="protein sequence ID" value="SBW27149.1"/>
    <property type="molecule type" value="Genomic_DNA"/>
</dbReference>
<keyword evidence="2" id="KW-1185">Reference proteome</keyword>